<dbReference type="SMART" id="SM00448">
    <property type="entry name" value="REC"/>
    <property type="match status" value="1"/>
</dbReference>
<organism evidence="19 20">
    <name type="scientific">Candidatus Saccharicenans subterraneus</name>
    <dbReference type="NCBI Taxonomy" id="2508984"/>
    <lineage>
        <taxon>Bacteria</taxon>
        <taxon>Candidatus Aminicenantota</taxon>
        <taxon>Candidatus Aminicenantia</taxon>
        <taxon>Candidatus Aminicenantales</taxon>
        <taxon>Candidatus Saccharicenantaceae</taxon>
        <taxon>Candidatus Saccharicenans</taxon>
    </lineage>
</organism>
<reference evidence="19 20" key="1">
    <citation type="submission" date="2018-08" db="EMBL/GenBank/DDBJ databases">
        <title>Genome analysis of the thermophilic bacterium of the candidate phylum Aminicenantes from deep subsurface aquifer revealed its physiology and ecological role.</title>
        <authorList>
            <person name="Kadnikov V.V."/>
            <person name="Mardanov A.V."/>
            <person name="Beletsky A.V."/>
            <person name="Karnachuk O.V."/>
            <person name="Ravin N.V."/>
        </authorList>
    </citation>
    <scope>NUCLEOTIDE SEQUENCE [LARGE SCALE GENOMIC DNA]</scope>
    <source>
        <strain evidence="19">BY38</strain>
    </source>
</reference>
<dbReference type="EMBL" id="QUAH01000003">
    <property type="protein sequence ID" value="RFT16446.1"/>
    <property type="molecule type" value="Genomic_DNA"/>
</dbReference>
<feature type="domain" description="Response regulatory" evidence="18">
    <location>
        <begin position="3"/>
        <end position="117"/>
    </location>
</feature>
<evidence type="ECO:0000256" key="14">
    <source>
        <dbReference type="ARBA" id="ARBA00029881"/>
    </source>
</evidence>
<dbReference type="PANTHER" id="PTHR32071:SF95">
    <property type="entry name" value="DNA-BINDING TRANSCRIPTIONAL REGULATOR NTRC"/>
    <property type="match status" value="1"/>
</dbReference>
<name>A0A3E2BP86_9BACT</name>
<dbReference type="PROSITE" id="PS50045">
    <property type="entry name" value="SIGMA54_INTERACT_4"/>
    <property type="match status" value="1"/>
</dbReference>
<evidence type="ECO:0000256" key="3">
    <source>
        <dbReference type="ARBA" id="ARBA00022490"/>
    </source>
</evidence>
<dbReference type="InterPro" id="IPR027417">
    <property type="entry name" value="P-loop_NTPase"/>
</dbReference>
<dbReference type="InterPro" id="IPR001789">
    <property type="entry name" value="Sig_transdc_resp-reg_receiver"/>
</dbReference>
<dbReference type="GO" id="GO:0043565">
    <property type="term" value="F:sequence-specific DNA binding"/>
    <property type="evidence" value="ECO:0007669"/>
    <property type="project" value="InterPro"/>
</dbReference>
<dbReference type="Gene3D" id="3.40.50.2300">
    <property type="match status" value="1"/>
</dbReference>
<dbReference type="GO" id="GO:0005524">
    <property type="term" value="F:ATP binding"/>
    <property type="evidence" value="ECO:0007669"/>
    <property type="project" value="UniProtKB-KW"/>
</dbReference>
<dbReference type="Gene3D" id="1.10.8.60">
    <property type="match status" value="1"/>
</dbReference>
<evidence type="ECO:0000256" key="6">
    <source>
        <dbReference type="ARBA" id="ARBA00022741"/>
    </source>
</evidence>
<dbReference type="Pfam" id="PF00072">
    <property type="entry name" value="Response_reg"/>
    <property type="match status" value="1"/>
</dbReference>
<dbReference type="InterPro" id="IPR058031">
    <property type="entry name" value="AAA_lid_NorR"/>
</dbReference>
<dbReference type="InterPro" id="IPR025662">
    <property type="entry name" value="Sigma_54_int_dom_ATP-bd_1"/>
</dbReference>
<evidence type="ECO:0000256" key="10">
    <source>
        <dbReference type="ARBA" id="ARBA00023125"/>
    </source>
</evidence>
<gene>
    <name evidence="19" type="ORF">OP8BY_1624</name>
</gene>
<dbReference type="SMART" id="SM00382">
    <property type="entry name" value="AAA"/>
    <property type="match status" value="1"/>
</dbReference>
<dbReference type="Pfam" id="PF02954">
    <property type="entry name" value="HTH_8"/>
    <property type="match status" value="1"/>
</dbReference>
<evidence type="ECO:0000256" key="13">
    <source>
        <dbReference type="ARBA" id="ARBA00023231"/>
    </source>
</evidence>
<evidence type="ECO:0000259" key="17">
    <source>
        <dbReference type="PROSITE" id="PS50045"/>
    </source>
</evidence>
<dbReference type="Gene3D" id="1.10.10.60">
    <property type="entry name" value="Homeodomain-like"/>
    <property type="match status" value="1"/>
</dbReference>
<keyword evidence="9" id="KW-0805">Transcription regulation</keyword>
<dbReference type="SUPFAM" id="SSF52172">
    <property type="entry name" value="CheY-like"/>
    <property type="match status" value="1"/>
</dbReference>
<evidence type="ECO:0000313" key="20">
    <source>
        <dbReference type="Proteomes" id="UP000257323"/>
    </source>
</evidence>
<dbReference type="InterPro" id="IPR002078">
    <property type="entry name" value="Sigma_54_int"/>
</dbReference>
<dbReference type="CDD" id="cd00009">
    <property type="entry name" value="AAA"/>
    <property type="match status" value="1"/>
</dbReference>
<dbReference type="SUPFAM" id="SSF52540">
    <property type="entry name" value="P-loop containing nucleoside triphosphate hydrolases"/>
    <property type="match status" value="1"/>
</dbReference>
<evidence type="ECO:0000256" key="4">
    <source>
        <dbReference type="ARBA" id="ARBA00022491"/>
    </source>
</evidence>
<comment type="caution">
    <text evidence="19">The sequence shown here is derived from an EMBL/GenBank/DDBJ whole genome shotgun (WGS) entry which is preliminary data.</text>
</comment>
<comment type="subcellular location">
    <subcellularLocation>
        <location evidence="1">Cytoplasm</location>
    </subcellularLocation>
</comment>
<dbReference type="InterPro" id="IPR003593">
    <property type="entry name" value="AAA+_ATPase"/>
</dbReference>
<dbReference type="PROSITE" id="PS00675">
    <property type="entry name" value="SIGMA54_INTERACT_1"/>
    <property type="match status" value="1"/>
</dbReference>
<keyword evidence="10" id="KW-0238">DNA-binding</keyword>
<keyword evidence="13" id="KW-0535">Nitrogen fixation</keyword>
<dbReference type="SUPFAM" id="SSF46689">
    <property type="entry name" value="Homeodomain-like"/>
    <property type="match status" value="1"/>
</dbReference>
<evidence type="ECO:0000256" key="2">
    <source>
        <dbReference type="ARBA" id="ARBA00019059"/>
    </source>
</evidence>
<dbReference type="GO" id="GO:0005737">
    <property type="term" value="C:cytoplasm"/>
    <property type="evidence" value="ECO:0007669"/>
    <property type="project" value="UniProtKB-SubCell"/>
</dbReference>
<feature type="domain" description="Sigma-54 factor interaction" evidence="17">
    <location>
        <begin position="142"/>
        <end position="371"/>
    </location>
</feature>
<dbReference type="Proteomes" id="UP000257323">
    <property type="component" value="Unassembled WGS sequence"/>
</dbReference>
<evidence type="ECO:0000256" key="5">
    <source>
        <dbReference type="ARBA" id="ARBA00022553"/>
    </source>
</evidence>
<keyword evidence="11" id="KW-0010">Activator</keyword>
<accession>A0A3E2BP86</accession>
<evidence type="ECO:0000256" key="12">
    <source>
        <dbReference type="ARBA" id="ARBA00023163"/>
    </source>
</evidence>
<dbReference type="GO" id="GO:0006355">
    <property type="term" value="P:regulation of DNA-templated transcription"/>
    <property type="evidence" value="ECO:0007669"/>
    <property type="project" value="InterPro"/>
</dbReference>
<dbReference type="GO" id="GO:0000160">
    <property type="term" value="P:phosphorelay signal transduction system"/>
    <property type="evidence" value="ECO:0007669"/>
    <property type="project" value="UniProtKB-KW"/>
</dbReference>
<evidence type="ECO:0000256" key="8">
    <source>
        <dbReference type="ARBA" id="ARBA00023012"/>
    </source>
</evidence>
<keyword evidence="7" id="KW-0067">ATP-binding</keyword>
<evidence type="ECO:0000256" key="16">
    <source>
        <dbReference type="PROSITE-ProRule" id="PRU00169"/>
    </source>
</evidence>
<dbReference type="Pfam" id="PF00158">
    <property type="entry name" value="Sigma54_activat"/>
    <property type="match status" value="1"/>
</dbReference>
<dbReference type="Gene3D" id="3.40.50.300">
    <property type="entry name" value="P-loop containing nucleotide triphosphate hydrolases"/>
    <property type="match status" value="1"/>
</dbReference>
<dbReference type="InterPro" id="IPR011006">
    <property type="entry name" value="CheY-like_superfamily"/>
</dbReference>
<dbReference type="AlphaFoldDB" id="A0A3E2BP86"/>
<dbReference type="InterPro" id="IPR009057">
    <property type="entry name" value="Homeodomain-like_sf"/>
</dbReference>
<keyword evidence="4" id="KW-0678">Repressor</keyword>
<keyword evidence="6" id="KW-0547">Nucleotide-binding</keyword>
<evidence type="ECO:0000313" key="19">
    <source>
        <dbReference type="EMBL" id="RFT16446.1"/>
    </source>
</evidence>
<evidence type="ECO:0000256" key="1">
    <source>
        <dbReference type="ARBA" id="ARBA00004496"/>
    </source>
</evidence>
<keyword evidence="3" id="KW-0963">Cytoplasm</keyword>
<keyword evidence="5 16" id="KW-0597">Phosphoprotein</keyword>
<feature type="modified residue" description="4-aspartylphosphate" evidence="16">
    <location>
        <position position="52"/>
    </location>
</feature>
<dbReference type="PROSITE" id="PS50110">
    <property type="entry name" value="RESPONSE_REGULATORY"/>
    <property type="match status" value="1"/>
</dbReference>
<evidence type="ECO:0000259" key="18">
    <source>
        <dbReference type="PROSITE" id="PS50110"/>
    </source>
</evidence>
<dbReference type="FunFam" id="3.40.50.300:FF:000006">
    <property type="entry name" value="DNA-binding transcriptional regulator NtrC"/>
    <property type="match status" value="1"/>
</dbReference>
<keyword evidence="8" id="KW-0902">Two-component regulatory system</keyword>
<dbReference type="PANTHER" id="PTHR32071">
    <property type="entry name" value="TRANSCRIPTIONAL REGULATORY PROTEIN"/>
    <property type="match status" value="1"/>
</dbReference>
<keyword evidence="12" id="KW-0804">Transcription</keyword>
<protein>
    <recommendedName>
        <fullName evidence="2">DNA-binding transcriptional regulator NtrC</fullName>
    </recommendedName>
    <alternativeName>
        <fullName evidence="14">Nitrogen regulation protein NR(I)</fullName>
    </alternativeName>
    <alternativeName>
        <fullName evidence="15">Nitrogen regulator I</fullName>
    </alternativeName>
</protein>
<sequence>MTRVLVIEDDSLVSRTIATHLRKKGFELKLAETGEEGLKLYKDFQPDLTLLDVKLPDINGLEVLRQIRQTSKNAAVVVMTAFDDMKTTVEAIKAGAFEYLVKPLDYLELDLTIDKAFQLKALEEKVSYLIEEKQKEYQIDNIIGRSPQMREVFKMIGSVANTRTNVLIQGESGTGKELVAKAIHYNSPFRDEPFIVINCSAISDTLLESELFGHVKGAFTDAVSETRGKFEIAGKGTLFLDEIGDISPNLQSKLLRVIETRDFMKVGGEKILKTEARIIAATNQNLKELVSQGKFREDLYYRLKVVEITLPPLRDRREDIPELVAYLLEKINRELKKNVRKVPPEVMDYLVNQPWKGNVRELENALTRAVILAKGDVILKEHLPFEPAPQAQAQDRFQLPKEMVPLWEIEKRYIQYVLEATRGSKTRACQILEISRPTLDKKIKDYDLKVETSE</sequence>
<evidence type="ECO:0000256" key="9">
    <source>
        <dbReference type="ARBA" id="ARBA00023015"/>
    </source>
</evidence>
<dbReference type="Pfam" id="PF25601">
    <property type="entry name" value="AAA_lid_14"/>
    <property type="match status" value="1"/>
</dbReference>
<proteinExistence type="predicted"/>
<evidence type="ECO:0000256" key="11">
    <source>
        <dbReference type="ARBA" id="ARBA00023159"/>
    </source>
</evidence>
<evidence type="ECO:0000256" key="15">
    <source>
        <dbReference type="ARBA" id="ARBA00031910"/>
    </source>
</evidence>
<evidence type="ECO:0000256" key="7">
    <source>
        <dbReference type="ARBA" id="ARBA00022840"/>
    </source>
</evidence>
<dbReference type="InterPro" id="IPR002197">
    <property type="entry name" value="HTH_Fis"/>
</dbReference>